<name>A0A2Z4GCD9_9BACT</name>
<keyword evidence="3" id="KW-0597">Phosphoprotein</keyword>
<dbReference type="PRINTS" id="PR00344">
    <property type="entry name" value="BCTRLSENSOR"/>
</dbReference>
<reference evidence="9 10" key="1">
    <citation type="submission" date="2018-05" db="EMBL/GenBank/DDBJ databases">
        <title>Complete genome sequence of Arcticibacterium luteifluviistationis SM1504T, a cytophagaceae bacterium isolated from Arctic surface seawater.</title>
        <authorList>
            <person name="Li Y."/>
            <person name="Qin Q.-L."/>
        </authorList>
    </citation>
    <scope>NUCLEOTIDE SEQUENCE [LARGE SCALE GENOMIC DNA]</scope>
    <source>
        <strain evidence="9 10">SM1504</strain>
    </source>
</reference>
<keyword evidence="10" id="KW-1185">Reference proteome</keyword>
<dbReference type="Gene3D" id="1.10.287.130">
    <property type="match status" value="1"/>
</dbReference>
<dbReference type="EMBL" id="CP029480">
    <property type="protein sequence ID" value="AWV98959.1"/>
    <property type="molecule type" value="Genomic_DNA"/>
</dbReference>
<feature type="transmembrane region" description="Helical" evidence="7">
    <location>
        <begin position="7"/>
        <end position="27"/>
    </location>
</feature>
<keyword evidence="4" id="KW-0808">Transferase</keyword>
<dbReference type="AlphaFoldDB" id="A0A2Z4GCD9"/>
<feature type="transmembrane region" description="Helical" evidence="7">
    <location>
        <begin position="164"/>
        <end position="187"/>
    </location>
</feature>
<evidence type="ECO:0000256" key="2">
    <source>
        <dbReference type="ARBA" id="ARBA00012438"/>
    </source>
</evidence>
<dbReference type="InterPro" id="IPR004358">
    <property type="entry name" value="Sig_transdc_His_kin-like_C"/>
</dbReference>
<feature type="domain" description="Histidine kinase" evidence="8">
    <location>
        <begin position="202"/>
        <end position="418"/>
    </location>
</feature>
<evidence type="ECO:0000256" key="4">
    <source>
        <dbReference type="ARBA" id="ARBA00022679"/>
    </source>
</evidence>
<evidence type="ECO:0000259" key="8">
    <source>
        <dbReference type="PROSITE" id="PS50109"/>
    </source>
</evidence>
<keyword evidence="6" id="KW-0902">Two-component regulatory system</keyword>
<dbReference type="InterPro" id="IPR036890">
    <property type="entry name" value="HATPase_C_sf"/>
</dbReference>
<protein>
    <recommendedName>
        <fullName evidence="2">histidine kinase</fullName>
        <ecNumber evidence="2">2.7.13.3</ecNumber>
    </recommendedName>
</protein>
<dbReference type="Pfam" id="PF02518">
    <property type="entry name" value="HATPase_c"/>
    <property type="match status" value="1"/>
</dbReference>
<comment type="catalytic activity">
    <reaction evidence="1">
        <text>ATP + protein L-histidine = ADP + protein N-phospho-L-histidine.</text>
        <dbReference type="EC" id="2.7.13.3"/>
    </reaction>
</comment>
<dbReference type="Gene3D" id="3.30.565.10">
    <property type="entry name" value="Histidine kinase-like ATPase, C-terminal domain"/>
    <property type="match status" value="1"/>
</dbReference>
<dbReference type="InterPro" id="IPR005467">
    <property type="entry name" value="His_kinase_dom"/>
</dbReference>
<dbReference type="EC" id="2.7.13.3" evidence="2"/>
<dbReference type="InterPro" id="IPR003661">
    <property type="entry name" value="HisK_dim/P_dom"/>
</dbReference>
<organism evidence="9 10">
    <name type="scientific">Arcticibacterium luteifluviistationis</name>
    <dbReference type="NCBI Taxonomy" id="1784714"/>
    <lineage>
        <taxon>Bacteria</taxon>
        <taxon>Pseudomonadati</taxon>
        <taxon>Bacteroidota</taxon>
        <taxon>Cytophagia</taxon>
        <taxon>Cytophagales</taxon>
        <taxon>Leadbetterellaceae</taxon>
        <taxon>Arcticibacterium</taxon>
    </lineage>
</organism>
<evidence type="ECO:0000256" key="3">
    <source>
        <dbReference type="ARBA" id="ARBA00022553"/>
    </source>
</evidence>
<dbReference type="SMART" id="SM00387">
    <property type="entry name" value="HATPase_c"/>
    <property type="match status" value="1"/>
</dbReference>
<evidence type="ECO:0000256" key="6">
    <source>
        <dbReference type="ARBA" id="ARBA00023012"/>
    </source>
</evidence>
<dbReference type="PANTHER" id="PTHR43711:SF28">
    <property type="entry name" value="SENSOR HISTIDINE KINASE YXDK"/>
    <property type="match status" value="1"/>
</dbReference>
<dbReference type="KEGG" id="als:DJ013_12600"/>
<keyword evidence="7" id="KW-1133">Transmembrane helix</keyword>
<dbReference type="RefSeq" id="WP_111372152.1">
    <property type="nucleotide sequence ID" value="NZ_CP029480.1"/>
</dbReference>
<evidence type="ECO:0000256" key="5">
    <source>
        <dbReference type="ARBA" id="ARBA00022777"/>
    </source>
</evidence>
<evidence type="ECO:0000313" key="10">
    <source>
        <dbReference type="Proteomes" id="UP000249873"/>
    </source>
</evidence>
<keyword evidence="7" id="KW-0812">Transmembrane</keyword>
<dbReference type="CDD" id="cd00082">
    <property type="entry name" value="HisKA"/>
    <property type="match status" value="1"/>
</dbReference>
<dbReference type="Pfam" id="PF00512">
    <property type="entry name" value="HisKA"/>
    <property type="match status" value="1"/>
</dbReference>
<dbReference type="SUPFAM" id="SSF47384">
    <property type="entry name" value="Homodimeric domain of signal transducing histidine kinase"/>
    <property type="match status" value="1"/>
</dbReference>
<dbReference type="SUPFAM" id="SSF55874">
    <property type="entry name" value="ATPase domain of HSP90 chaperone/DNA topoisomerase II/histidine kinase"/>
    <property type="match status" value="1"/>
</dbReference>
<dbReference type="InterPro" id="IPR050736">
    <property type="entry name" value="Sensor_HK_Regulatory"/>
</dbReference>
<dbReference type="Proteomes" id="UP000249873">
    <property type="component" value="Chromosome"/>
</dbReference>
<evidence type="ECO:0000256" key="1">
    <source>
        <dbReference type="ARBA" id="ARBA00000085"/>
    </source>
</evidence>
<dbReference type="GO" id="GO:0000155">
    <property type="term" value="F:phosphorelay sensor kinase activity"/>
    <property type="evidence" value="ECO:0007669"/>
    <property type="project" value="InterPro"/>
</dbReference>
<dbReference type="InterPro" id="IPR036097">
    <property type="entry name" value="HisK_dim/P_sf"/>
</dbReference>
<gene>
    <name evidence="9" type="ORF">DJ013_12600</name>
</gene>
<dbReference type="FunFam" id="3.30.565.10:FF:000006">
    <property type="entry name" value="Sensor histidine kinase WalK"/>
    <property type="match status" value="1"/>
</dbReference>
<dbReference type="OrthoDB" id="1933776at2"/>
<evidence type="ECO:0000256" key="7">
    <source>
        <dbReference type="SAM" id="Phobius"/>
    </source>
</evidence>
<keyword evidence="7" id="KW-0472">Membrane</keyword>
<dbReference type="CDD" id="cd00075">
    <property type="entry name" value="HATPase"/>
    <property type="match status" value="1"/>
</dbReference>
<accession>A0A2Z4GCD9</accession>
<keyword evidence="5 9" id="KW-0418">Kinase</keyword>
<evidence type="ECO:0000313" key="9">
    <source>
        <dbReference type="EMBL" id="AWV98959.1"/>
    </source>
</evidence>
<dbReference type="PANTHER" id="PTHR43711">
    <property type="entry name" value="TWO-COMPONENT HISTIDINE KINASE"/>
    <property type="match status" value="1"/>
</dbReference>
<dbReference type="InterPro" id="IPR003594">
    <property type="entry name" value="HATPase_dom"/>
</dbReference>
<proteinExistence type="predicted"/>
<dbReference type="SMART" id="SM00388">
    <property type="entry name" value="HisKA"/>
    <property type="match status" value="1"/>
</dbReference>
<dbReference type="PROSITE" id="PS50109">
    <property type="entry name" value="HIS_KIN"/>
    <property type="match status" value="1"/>
</dbReference>
<sequence length="418" mass="48004">MTRNAIRLIIITGSLAIAAIIGIQIFWVKRAYDIENDRFRQSAVEALNEVANNISRIYDLTEIETPVERLEDDYYVVNLRTPLDAAVLEHYLRQEFKRHDVNTSFEYGIYDCDTDEIRYGGSVNANFEIDHIEPTILPKTDKFLNYFGVRFPSKGSFLFQNLDFWILSSIVTLLITGFFVYAMFVILRQKKLSEVQRDFVNNMTHEFQTPISTIRVATDVLAQDKIMEQPERMKRYVQIIKQENLRLKNQVETVLTTAKVGKGKLELNIQLQELHVLLSEVLESVKLEIGSGLTLKLDAEQTSIYADKVHLLSVVRNLVENAIKYSKKPADITVVTKNDDYGVVLEVKDKGIGIPEEYLGKIFNKFYRVPTGNVHNVKGFGLGLNYVEQIVKAHKWKINVESKYGVGSIFRINIPQEK</sequence>